<dbReference type="InterPro" id="IPR036104">
    <property type="entry name" value="BFN_sf"/>
</dbReference>
<dbReference type="SUPFAM" id="SSF81923">
    <property type="entry name" value="Double Clp-N motif"/>
    <property type="match status" value="1"/>
</dbReference>
<evidence type="ECO:0000313" key="4">
    <source>
        <dbReference type="EMBL" id="QBD81657.1"/>
    </source>
</evidence>
<dbReference type="EMBL" id="CP035758">
    <property type="protein sequence ID" value="QBD81657.1"/>
    <property type="molecule type" value="Genomic_DNA"/>
</dbReference>
<reference evidence="4 5" key="1">
    <citation type="submission" date="2019-01" db="EMBL/GenBank/DDBJ databases">
        <title>Ktedonosporobacter rubrisoli SCAWS-G2.</title>
        <authorList>
            <person name="Huang Y."/>
            <person name="Yan B."/>
        </authorList>
    </citation>
    <scope>NUCLEOTIDE SEQUENCE [LARGE SCALE GENOMIC DNA]</scope>
    <source>
        <strain evidence="4 5">SCAWS-G2</strain>
    </source>
</reference>
<dbReference type="RefSeq" id="WP_129892718.1">
    <property type="nucleotide sequence ID" value="NZ_CP035758.1"/>
</dbReference>
<organism evidence="4 5">
    <name type="scientific">Ktedonosporobacter rubrisoli</name>
    <dbReference type="NCBI Taxonomy" id="2509675"/>
    <lineage>
        <taxon>Bacteria</taxon>
        <taxon>Bacillati</taxon>
        <taxon>Chloroflexota</taxon>
        <taxon>Ktedonobacteria</taxon>
        <taxon>Ktedonobacterales</taxon>
        <taxon>Ktedonosporobacteraceae</taxon>
        <taxon>Ktedonosporobacter</taxon>
    </lineage>
</organism>
<gene>
    <name evidence="4" type="ORF">EPA93_39085</name>
</gene>
<dbReference type="Proteomes" id="UP000290365">
    <property type="component" value="Chromosome"/>
</dbReference>
<dbReference type="GO" id="GO:0004518">
    <property type="term" value="F:nuclease activity"/>
    <property type="evidence" value="ECO:0007669"/>
    <property type="project" value="InterPro"/>
</dbReference>
<evidence type="ECO:0000259" key="2">
    <source>
        <dbReference type="PROSITE" id="PS51658"/>
    </source>
</evidence>
<protein>
    <recommendedName>
        <fullName evidence="6">Clp R domain-containing protein</fullName>
    </recommendedName>
</protein>
<feature type="domain" description="Clp R" evidence="3">
    <location>
        <begin position="159"/>
        <end position="301"/>
    </location>
</feature>
<dbReference type="AlphaFoldDB" id="A0A4P6K0J3"/>
<dbReference type="InterPro" id="IPR044217">
    <property type="entry name" value="CLPT1/2"/>
</dbReference>
<dbReference type="PANTHER" id="PTHR47016:SF5">
    <property type="entry name" value="CLP DOMAIN SUPERFAMILY PROTEIN"/>
    <property type="match status" value="1"/>
</dbReference>
<evidence type="ECO:0008006" key="6">
    <source>
        <dbReference type="Google" id="ProtNLM"/>
    </source>
</evidence>
<proteinExistence type="predicted"/>
<dbReference type="PROSITE" id="PS51903">
    <property type="entry name" value="CLP_R"/>
    <property type="match status" value="1"/>
</dbReference>
<dbReference type="PANTHER" id="PTHR47016">
    <property type="entry name" value="ATP-DEPENDENT CLP PROTEASE ATP-BINDING SUBUNIT CLPT1, CHLOROPLASTIC"/>
    <property type="match status" value="1"/>
</dbReference>
<dbReference type="Gene3D" id="3.10.690.10">
    <property type="entry name" value="Bifunctional nuclease domain"/>
    <property type="match status" value="1"/>
</dbReference>
<dbReference type="SUPFAM" id="SSF103256">
    <property type="entry name" value="Hypothetical protein TM0160"/>
    <property type="match status" value="1"/>
</dbReference>
<evidence type="ECO:0000259" key="3">
    <source>
        <dbReference type="PROSITE" id="PS51903"/>
    </source>
</evidence>
<keyword evidence="5" id="KW-1185">Reference proteome</keyword>
<feature type="domain" description="BFN" evidence="2">
    <location>
        <begin position="1"/>
        <end position="133"/>
    </location>
</feature>
<dbReference type="PROSITE" id="PS51658">
    <property type="entry name" value="BFN"/>
    <property type="match status" value="1"/>
</dbReference>
<keyword evidence="1" id="KW-0677">Repeat</keyword>
<dbReference type="InterPro" id="IPR004176">
    <property type="entry name" value="Clp_R_N"/>
</dbReference>
<dbReference type="Pfam" id="PF02861">
    <property type="entry name" value="Clp_N"/>
    <property type="match status" value="1"/>
</dbReference>
<dbReference type="KEGG" id="kbs:EPA93_39085"/>
<dbReference type="Pfam" id="PF02577">
    <property type="entry name" value="BFN_dom"/>
    <property type="match status" value="1"/>
</dbReference>
<evidence type="ECO:0000313" key="5">
    <source>
        <dbReference type="Proteomes" id="UP000290365"/>
    </source>
</evidence>
<dbReference type="OrthoDB" id="157818at2"/>
<dbReference type="Gene3D" id="1.10.1780.10">
    <property type="entry name" value="Clp, N-terminal domain"/>
    <property type="match status" value="1"/>
</dbReference>
<dbReference type="InterPro" id="IPR003729">
    <property type="entry name" value="Bi_nuclease_dom"/>
</dbReference>
<accession>A0A4P6K0J3</accession>
<name>A0A4P6K0J3_KTERU</name>
<evidence type="ECO:0000256" key="1">
    <source>
        <dbReference type="PROSITE-ProRule" id="PRU01251"/>
    </source>
</evidence>
<dbReference type="InterPro" id="IPR036628">
    <property type="entry name" value="Clp_N_dom_sf"/>
</dbReference>
<sequence length="303" mass="33306">MIEMHIEHVSLNPQTNSGTITLGEAEQNRQLHIQGTFQEIRAVTRTNHELSNDPLSRLYGLLKNIILASGYSITRVEITGFVDTTPQGKIVLKTAEKQVELEALALDAIELAISTQTPILVAEEVLEQAAQMPAPKETSQLSQPTIQQTLSSLSAISEAAKLTEHSRNALKFAEEEARRFQHNYIGTEHLLLGLVHEKQGAAARALIDLGVDLAKVRSSVEFIIGLGDRLVLGEIGLTPRSKRVLELAIDEAHKMKHQYVGTEHLLLGLVREGEGIAAGILESLGVRLEHLRTRILKLLNNDS</sequence>